<dbReference type="RefSeq" id="WP_387717424.1">
    <property type="nucleotide sequence ID" value="NZ_JBIAPI010000002.1"/>
</dbReference>
<comment type="caution">
    <text evidence="2">The sequence shown here is derived from an EMBL/GenBank/DDBJ whole genome shotgun (WGS) entry which is preliminary data.</text>
</comment>
<proteinExistence type="predicted"/>
<dbReference type="Proteomes" id="UP001601948">
    <property type="component" value="Unassembled WGS sequence"/>
</dbReference>
<accession>A0ABW6QS94</accession>
<evidence type="ECO:0000256" key="1">
    <source>
        <dbReference type="SAM" id="MobiDB-lite"/>
    </source>
</evidence>
<evidence type="ECO:0000313" key="3">
    <source>
        <dbReference type="Proteomes" id="UP001601948"/>
    </source>
</evidence>
<sequence>MSGDPVEESGQAMRQGFVQSMQTAAMVAGLFQRRAGEARSTSEFLQRMRIAASKEERSTVEHWLRVEQQLATGPQQIELNNAKIDEVRQRTTNATELHKAELRRTKRQIERSDKDLERRDKAGELDSTHKQALHDKQISAYDNRETRASELHELEKEYKQTLIEIRRRTAGLSDTLSGNGGQNSAAAASSAAHAAAQASAGLSEEHAEAAQAFNSRFTEDTGTDPHDFIDGEVVTDAQVPVDNTVDAEVVENFDPATAAGQKDSASRVFIADAAGLTEALTVLTHLEHEFTDASEQPDSAPVDGAGFDAAVAAAQPAHASASVDAEAGVDFGFDPPRALPAAPDPELGP</sequence>
<protein>
    <submittedName>
        <fullName evidence="2">Uncharacterized protein</fullName>
    </submittedName>
</protein>
<evidence type="ECO:0000313" key="2">
    <source>
        <dbReference type="EMBL" id="MFF3224091.1"/>
    </source>
</evidence>
<organism evidence="2 3">
    <name type="scientific">Nocardia suismassiliense</name>
    <dbReference type="NCBI Taxonomy" id="2077092"/>
    <lineage>
        <taxon>Bacteria</taxon>
        <taxon>Bacillati</taxon>
        <taxon>Actinomycetota</taxon>
        <taxon>Actinomycetes</taxon>
        <taxon>Mycobacteriales</taxon>
        <taxon>Nocardiaceae</taxon>
        <taxon>Nocardia</taxon>
    </lineage>
</organism>
<gene>
    <name evidence="2" type="ORF">ACFYV7_14965</name>
</gene>
<dbReference type="EMBL" id="JBIAPI010000002">
    <property type="protein sequence ID" value="MFF3224091.1"/>
    <property type="molecule type" value="Genomic_DNA"/>
</dbReference>
<feature type="region of interest" description="Disordered" evidence="1">
    <location>
        <begin position="103"/>
        <end position="143"/>
    </location>
</feature>
<feature type="region of interest" description="Disordered" evidence="1">
    <location>
        <begin position="328"/>
        <end position="349"/>
    </location>
</feature>
<name>A0ABW6QS94_9NOCA</name>
<keyword evidence="3" id="KW-1185">Reference proteome</keyword>
<reference evidence="2 3" key="1">
    <citation type="submission" date="2024-10" db="EMBL/GenBank/DDBJ databases">
        <title>The Natural Products Discovery Center: Release of the First 8490 Sequenced Strains for Exploring Actinobacteria Biosynthetic Diversity.</title>
        <authorList>
            <person name="Kalkreuter E."/>
            <person name="Kautsar S.A."/>
            <person name="Yang D."/>
            <person name="Bader C.D."/>
            <person name="Teijaro C.N."/>
            <person name="Fluegel L."/>
            <person name="Davis C.M."/>
            <person name="Simpson J.R."/>
            <person name="Lauterbach L."/>
            <person name="Steele A.D."/>
            <person name="Gui C."/>
            <person name="Meng S."/>
            <person name="Li G."/>
            <person name="Viehrig K."/>
            <person name="Ye F."/>
            <person name="Su P."/>
            <person name="Kiefer A.F."/>
            <person name="Nichols A."/>
            <person name="Cepeda A.J."/>
            <person name="Yan W."/>
            <person name="Fan B."/>
            <person name="Jiang Y."/>
            <person name="Adhikari A."/>
            <person name="Zheng C.-J."/>
            <person name="Schuster L."/>
            <person name="Cowan T.M."/>
            <person name="Smanski M.J."/>
            <person name="Chevrette M.G."/>
            <person name="De Carvalho L.P.S."/>
            <person name="Shen B."/>
        </authorList>
    </citation>
    <scope>NUCLEOTIDE SEQUENCE [LARGE SCALE GENOMIC DNA]</scope>
    <source>
        <strain evidence="2 3">NPDC003040</strain>
    </source>
</reference>